<dbReference type="Gene3D" id="3.30.910.20">
    <property type="entry name" value="Skp domain"/>
    <property type="match status" value="1"/>
</dbReference>
<feature type="region of interest" description="Disordered" evidence="4">
    <location>
        <begin position="177"/>
        <end position="235"/>
    </location>
</feature>
<keyword evidence="2" id="KW-0732">Signal</keyword>
<dbReference type="SMART" id="SM00935">
    <property type="entry name" value="OmpH"/>
    <property type="match status" value="1"/>
</dbReference>
<accession>A0A3A1NBA5</accession>
<dbReference type="GO" id="GO:0050821">
    <property type="term" value="P:protein stabilization"/>
    <property type="evidence" value="ECO:0007669"/>
    <property type="project" value="TreeGrafter"/>
</dbReference>
<dbReference type="GO" id="GO:0051082">
    <property type="term" value="F:unfolded protein binding"/>
    <property type="evidence" value="ECO:0007669"/>
    <property type="project" value="InterPro"/>
</dbReference>
<dbReference type="AlphaFoldDB" id="A0A3A1NBA5"/>
<feature type="compositionally biased region" description="Basic and acidic residues" evidence="4">
    <location>
        <begin position="181"/>
        <end position="235"/>
    </location>
</feature>
<keyword evidence="6" id="KW-1185">Reference proteome</keyword>
<dbReference type="SUPFAM" id="SSF111384">
    <property type="entry name" value="OmpH-like"/>
    <property type="match status" value="1"/>
</dbReference>
<dbReference type="PANTHER" id="PTHR35089:SF1">
    <property type="entry name" value="CHAPERONE PROTEIN SKP"/>
    <property type="match status" value="1"/>
</dbReference>
<comment type="similarity">
    <text evidence="1">Belongs to the Skp family.</text>
</comment>
<gene>
    <name evidence="5" type="ORF">D2V08_00265</name>
</gene>
<comment type="caution">
    <text evidence="5">The sequence shown here is derived from an EMBL/GenBank/DDBJ whole genome shotgun (WGS) entry which is preliminary data.</text>
</comment>
<evidence type="ECO:0000313" key="5">
    <source>
        <dbReference type="EMBL" id="RIV38181.1"/>
    </source>
</evidence>
<evidence type="ECO:0000256" key="4">
    <source>
        <dbReference type="SAM" id="MobiDB-lite"/>
    </source>
</evidence>
<evidence type="ECO:0000313" key="6">
    <source>
        <dbReference type="Proteomes" id="UP000266067"/>
    </source>
</evidence>
<dbReference type="OrthoDB" id="9788552at2"/>
<evidence type="ECO:0000256" key="3">
    <source>
        <dbReference type="SAM" id="Coils"/>
    </source>
</evidence>
<dbReference type="Proteomes" id="UP000266067">
    <property type="component" value="Unassembled WGS sequence"/>
</dbReference>
<dbReference type="InterPro" id="IPR024930">
    <property type="entry name" value="Skp_dom_sf"/>
</dbReference>
<name>A0A3A1NBA5_9FLAO</name>
<proteinExistence type="inferred from homology"/>
<evidence type="ECO:0000256" key="1">
    <source>
        <dbReference type="ARBA" id="ARBA00009091"/>
    </source>
</evidence>
<feature type="coiled-coil region" evidence="3">
    <location>
        <begin position="38"/>
        <end position="105"/>
    </location>
</feature>
<dbReference type="InterPro" id="IPR005632">
    <property type="entry name" value="Chaperone_Skp"/>
</dbReference>
<evidence type="ECO:0000256" key="2">
    <source>
        <dbReference type="ARBA" id="ARBA00022729"/>
    </source>
</evidence>
<feature type="region of interest" description="Disordered" evidence="4">
    <location>
        <begin position="254"/>
        <end position="273"/>
    </location>
</feature>
<dbReference type="GO" id="GO:0005829">
    <property type="term" value="C:cytosol"/>
    <property type="evidence" value="ECO:0007669"/>
    <property type="project" value="TreeGrafter"/>
</dbReference>
<sequence length="273" mass="32316">MNTKVLLTLVVLMSTLHGFSQRGVRIGYVDMEYILENVEEYRDATEQLNAKAQKWKQEIELKQSVIDQMKKDLMAEKVLLTDELILEREEEIQILEKEMLDYQQDRFGPQGDLVLQKQLLIQPIQDQVFNEVQKIGGNKRYDFIFDKSADVVMLYSEKRHDISDLVLREIGRTRKVSASKKKQEEQSRLEQFKEEEGQISEALKERQEKAAEALEEREKAAEERRADKLKEREDRKKAYEARRKKLLEEREAKRKAKLEERKKAQEQQKDSIG</sequence>
<organism evidence="5 6">
    <name type="scientific">Flagellimonas lutimaris</name>
    <dbReference type="NCBI Taxonomy" id="475082"/>
    <lineage>
        <taxon>Bacteria</taxon>
        <taxon>Pseudomonadati</taxon>
        <taxon>Bacteroidota</taxon>
        <taxon>Flavobacteriia</taxon>
        <taxon>Flavobacteriales</taxon>
        <taxon>Flavobacteriaceae</taxon>
        <taxon>Flagellimonas</taxon>
    </lineage>
</organism>
<reference evidence="5 6" key="1">
    <citation type="submission" date="2018-08" db="EMBL/GenBank/DDBJ databases">
        <title>Proposal of Muricauda 72 sp.nov. and Muricauda NH166 sp.nov., isolated from seawater.</title>
        <authorList>
            <person name="Cheng H."/>
            <person name="Wu Y.-H."/>
            <person name="Guo L.-L."/>
            <person name="Xu X.-W."/>
        </authorList>
    </citation>
    <scope>NUCLEOTIDE SEQUENCE [LARGE SCALE GENOMIC DNA]</scope>
    <source>
        <strain evidence="5 6">KCTC 22173</strain>
    </source>
</reference>
<dbReference type="PANTHER" id="PTHR35089">
    <property type="entry name" value="CHAPERONE PROTEIN SKP"/>
    <property type="match status" value="1"/>
</dbReference>
<protein>
    <submittedName>
        <fullName evidence="5">OmpH family outer membrane protein</fullName>
    </submittedName>
</protein>
<keyword evidence="3" id="KW-0175">Coiled coil</keyword>
<dbReference type="EMBL" id="QXFH01000004">
    <property type="protein sequence ID" value="RIV38181.1"/>
    <property type="molecule type" value="Genomic_DNA"/>
</dbReference>
<dbReference type="RefSeq" id="WP_119606155.1">
    <property type="nucleotide sequence ID" value="NZ_QXFH01000004.1"/>
</dbReference>
<dbReference type="Pfam" id="PF03938">
    <property type="entry name" value="OmpH"/>
    <property type="match status" value="1"/>
</dbReference>